<dbReference type="AlphaFoldDB" id="A0AA35G6K8"/>
<organism evidence="4 5">
    <name type="scientific">Caldinitratiruptor microaerophilus</name>
    <dbReference type="NCBI Taxonomy" id="671077"/>
    <lineage>
        <taxon>Bacteria</taxon>
        <taxon>Bacillati</taxon>
        <taxon>Bacillota</taxon>
        <taxon>Clostridia</taxon>
        <taxon>Eubacteriales</taxon>
        <taxon>Symbiobacteriaceae</taxon>
        <taxon>Caldinitratiruptor</taxon>
    </lineage>
</organism>
<dbReference type="Gene3D" id="2.70.70.10">
    <property type="entry name" value="Glucose Permease (Domain IIA)"/>
    <property type="match status" value="1"/>
</dbReference>
<dbReference type="PANTHER" id="PTHR21666">
    <property type="entry name" value="PEPTIDASE-RELATED"/>
    <property type="match status" value="1"/>
</dbReference>
<dbReference type="Gene3D" id="3.30.457.10">
    <property type="entry name" value="Copper amine oxidase-like, N-terminal domain"/>
    <property type="match status" value="1"/>
</dbReference>
<dbReference type="CDD" id="cd12797">
    <property type="entry name" value="M23_peptidase"/>
    <property type="match status" value="1"/>
</dbReference>
<feature type="domain" description="Copper amine oxidase-like N-terminal" evidence="3">
    <location>
        <begin position="35"/>
        <end position="136"/>
    </location>
</feature>
<dbReference type="EMBL" id="AP025628">
    <property type="protein sequence ID" value="BDG61486.1"/>
    <property type="molecule type" value="Genomic_DNA"/>
</dbReference>
<dbReference type="PANTHER" id="PTHR21666:SF270">
    <property type="entry name" value="MUREIN HYDROLASE ACTIVATOR ENVC"/>
    <property type="match status" value="1"/>
</dbReference>
<accession>A0AA35G6K8</accession>
<dbReference type="RefSeq" id="WP_264842131.1">
    <property type="nucleotide sequence ID" value="NZ_AP025628.1"/>
</dbReference>
<feature type="signal peptide" evidence="1">
    <location>
        <begin position="1"/>
        <end position="28"/>
    </location>
</feature>
<evidence type="ECO:0000256" key="1">
    <source>
        <dbReference type="SAM" id="SignalP"/>
    </source>
</evidence>
<dbReference type="GO" id="GO:0004222">
    <property type="term" value="F:metalloendopeptidase activity"/>
    <property type="evidence" value="ECO:0007669"/>
    <property type="project" value="TreeGrafter"/>
</dbReference>
<dbReference type="InterPro" id="IPR016047">
    <property type="entry name" value="M23ase_b-sheet_dom"/>
</dbReference>
<evidence type="ECO:0000313" key="4">
    <source>
        <dbReference type="EMBL" id="BDG61486.1"/>
    </source>
</evidence>
<evidence type="ECO:0008006" key="6">
    <source>
        <dbReference type="Google" id="ProtNLM"/>
    </source>
</evidence>
<evidence type="ECO:0000313" key="5">
    <source>
        <dbReference type="Proteomes" id="UP001163687"/>
    </source>
</evidence>
<feature type="chain" id="PRO_5041346180" description="Peptidase family M23" evidence="1">
    <location>
        <begin position="29"/>
        <end position="314"/>
    </location>
</feature>
<proteinExistence type="predicted"/>
<sequence>MHHAWRRRLARILSLAVAAWLPALPALAAGPYQVVVNGTPVAGAKPFLRDGQLLSSTWPLARALGLTPHWDPGDRRVELSAPGHALALWQDSRTAFHNGTRLEAPGRPALLGGEIYVPTWFVAAQFGYPVTWDGQTMGIRTRPQAGAVQGDPLASPAFVFPFPQGAKYEPLQDNYGDPRSWSPDGQVSRRHEGIDILSPKGTPVVAAGSGKVVRIGWNEYGGWRLTVALDAAPGISLYYAHLNGYGPGLYEGARVKAGQLVGYVGNTGYGPEGTEGKFVPHLHVGLYRPDGTTLNPFPYLQRWESRKVVVSSEQ</sequence>
<dbReference type="SUPFAM" id="SSF51261">
    <property type="entry name" value="Duplicated hybrid motif"/>
    <property type="match status" value="1"/>
</dbReference>
<evidence type="ECO:0000259" key="3">
    <source>
        <dbReference type="Pfam" id="PF07833"/>
    </source>
</evidence>
<gene>
    <name evidence="4" type="ORF">caldi_25760</name>
</gene>
<dbReference type="InterPro" id="IPR012854">
    <property type="entry name" value="Cu_amine_oxidase-like_N"/>
</dbReference>
<feature type="domain" description="M23ase beta-sheet core" evidence="2">
    <location>
        <begin position="190"/>
        <end position="296"/>
    </location>
</feature>
<dbReference type="KEGG" id="cmic:caldi_25760"/>
<dbReference type="InterPro" id="IPR036582">
    <property type="entry name" value="Mao_N_sf"/>
</dbReference>
<dbReference type="Proteomes" id="UP001163687">
    <property type="component" value="Chromosome"/>
</dbReference>
<dbReference type="InterPro" id="IPR011055">
    <property type="entry name" value="Dup_hybrid_motif"/>
</dbReference>
<dbReference type="Pfam" id="PF07833">
    <property type="entry name" value="Cu_amine_oxidN1"/>
    <property type="match status" value="1"/>
</dbReference>
<name>A0AA35G6K8_9FIRM</name>
<evidence type="ECO:0000259" key="2">
    <source>
        <dbReference type="Pfam" id="PF01551"/>
    </source>
</evidence>
<reference evidence="4" key="1">
    <citation type="submission" date="2022-03" db="EMBL/GenBank/DDBJ databases">
        <title>Complete genome sequence of Caldinitratiruptor microaerophilus.</title>
        <authorList>
            <person name="Mukaiyama R."/>
            <person name="Nishiyama T."/>
            <person name="Ueda K."/>
        </authorList>
    </citation>
    <scope>NUCLEOTIDE SEQUENCE</scope>
    <source>
        <strain evidence="4">JCM 16183</strain>
    </source>
</reference>
<dbReference type="Pfam" id="PF01551">
    <property type="entry name" value="Peptidase_M23"/>
    <property type="match status" value="1"/>
</dbReference>
<keyword evidence="1" id="KW-0732">Signal</keyword>
<keyword evidence="5" id="KW-1185">Reference proteome</keyword>
<protein>
    <recommendedName>
        <fullName evidence="6">Peptidase family M23</fullName>
    </recommendedName>
</protein>
<dbReference type="InterPro" id="IPR050570">
    <property type="entry name" value="Cell_wall_metabolism_enzyme"/>
</dbReference>
<dbReference type="SUPFAM" id="SSF55383">
    <property type="entry name" value="Copper amine oxidase, domain N"/>
    <property type="match status" value="1"/>
</dbReference>